<feature type="transmembrane region" description="Helical" evidence="2">
    <location>
        <begin position="290"/>
        <end position="312"/>
    </location>
</feature>
<evidence type="ECO:0000259" key="3">
    <source>
        <dbReference type="Pfam" id="PF13719"/>
    </source>
</evidence>
<keyword evidence="2" id="KW-0812">Transmembrane</keyword>
<evidence type="ECO:0000313" key="5">
    <source>
        <dbReference type="Proteomes" id="UP001303211"/>
    </source>
</evidence>
<evidence type="ECO:0000256" key="2">
    <source>
        <dbReference type="SAM" id="Phobius"/>
    </source>
</evidence>
<sequence>MSQITRCPHCATAFKVVADQLRISDGWVRCGQCKEVFDASEHLLMDESEPLLPEMPLHGLHAPQQSGALTPDSVHVWGSARGTEPSATPEGPPADLAPPQAAEGQELNQPSVMTGAVPEGADTPRYAEVRAHAGTPAHADDTHEPIVLSSLLRQESSAQALMAPAAPLQEIQGYELPGAQQSDSGWPEDTVAEAPVAPEAGAEGAPTPLPQEPTAAASENSDEQPAQAEQPDLQVLEPVQPEPLLAEEAALMPTVALADPDPAHAETAALPEEPGFVATARRKAFWRQPVVRAALVMLGLVFLLALSLQMTLQERELIAARNPAMRTLLEQLCQPLGCTLDAPQRIEAVVIDSSSFLKPRHDDASYELQMAIKNNATFAVAMPALELTLTDAQDQTLLRRVLLRDELGAPAQLAPGATWSASVPMQVMQGAAQVAGYRLLAFYP</sequence>
<evidence type="ECO:0000313" key="4">
    <source>
        <dbReference type="EMBL" id="WOO34218.1"/>
    </source>
</evidence>
<gene>
    <name evidence="4" type="ORF">P4826_09230</name>
</gene>
<dbReference type="EMBL" id="CP136921">
    <property type="protein sequence ID" value="WOO34218.1"/>
    <property type="molecule type" value="Genomic_DNA"/>
</dbReference>
<organism evidence="4 5">
    <name type="scientific">Diaphorobacter limosus</name>
    <dbReference type="NCBI Taxonomy" id="3036128"/>
    <lineage>
        <taxon>Bacteria</taxon>
        <taxon>Pseudomonadati</taxon>
        <taxon>Pseudomonadota</taxon>
        <taxon>Betaproteobacteria</taxon>
        <taxon>Burkholderiales</taxon>
        <taxon>Comamonadaceae</taxon>
        <taxon>Diaphorobacter</taxon>
    </lineage>
</organism>
<dbReference type="Pfam" id="PF13719">
    <property type="entry name" value="Zn_ribbon_5"/>
    <property type="match status" value="1"/>
</dbReference>
<dbReference type="NCBIfam" id="TIGR02098">
    <property type="entry name" value="MJ0042_CXXC"/>
    <property type="match status" value="1"/>
</dbReference>
<feature type="region of interest" description="Disordered" evidence="1">
    <location>
        <begin position="57"/>
        <end position="107"/>
    </location>
</feature>
<keyword evidence="5" id="KW-1185">Reference proteome</keyword>
<dbReference type="InterPro" id="IPR021834">
    <property type="entry name" value="DUF3426"/>
</dbReference>
<dbReference type="RefSeq" id="WP_317703544.1">
    <property type="nucleotide sequence ID" value="NZ_CP136921.1"/>
</dbReference>
<dbReference type="Proteomes" id="UP001303211">
    <property type="component" value="Chromosome"/>
</dbReference>
<keyword evidence="2" id="KW-0472">Membrane</keyword>
<feature type="domain" description="Zinc finger/thioredoxin putative" evidence="3">
    <location>
        <begin position="4"/>
        <end position="39"/>
    </location>
</feature>
<proteinExistence type="predicted"/>
<feature type="region of interest" description="Disordered" evidence="1">
    <location>
        <begin position="200"/>
        <end position="232"/>
    </location>
</feature>
<name>A0ABZ0JB05_9BURK</name>
<dbReference type="Pfam" id="PF11906">
    <property type="entry name" value="DUF3426"/>
    <property type="match status" value="1"/>
</dbReference>
<keyword evidence="2" id="KW-1133">Transmembrane helix</keyword>
<accession>A0ABZ0JB05</accession>
<evidence type="ECO:0000256" key="1">
    <source>
        <dbReference type="SAM" id="MobiDB-lite"/>
    </source>
</evidence>
<dbReference type="InterPro" id="IPR011723">
    <property type="entry name" value="Znf/thioredoxin_put"/>
</dbReference>
<reference evidence="4 5" key="1">
    <citation type="submission" date="2023-03" db="EMBL/GenBank/DDBJ databases">
        <title>Diaphorobacter basophil sp. nov., isolated from a sewage-treatment plant.</title>
        <authorList>
            <person name="Yang K."/>
        </authorList>
    </citation>
    <scope>NUCLEOTIDE SEQUENCE [LARGE SCALE GENOMIC DNA]</scope>
    <source>
        <strain evidence="4 5">Y-1</strain>
    </source>
</reference>
<protein>
    <submittedName>
        <fullName evidence="4">DUF3426 domain-containing protein</fullName>
    </submittedName>
</protein>